<evidence type="ECO:0000256" key="1">
    <source>
        <dbReference type="ARBA" id="ARBA00004141"/>
    </source>
</evidence>
<dbReference type="SUPFAM" id="SSF52540">
    <property type="entry name" value="P-loop containing nucleoside triphosphate hydrolases"/>
    <property type="match status" value="1"/>
</dbReference>
<dbReference type="Pfam" id="PF02630">
    <property type="entry name" value="SCO1-SenC"/>
    <property type="match status" value="1"/>
</dbReference>
<evidence type="ECO:0000256" key="9">
    <source>
        <dbReference type="PIRSR" id="PIRSR603782-2"/>
    </source>
</evidence>
<evidence type="ECO:0008006" key="15">
    <source>
        <dbReference type="Google" id="ProtNLM"/>
    </source>
</evidence>
<feature type="binding site" evidence="8">
    <location>
        <position position="127"/>
    </location>
    <ligand>
        <name>Cu cation</name>
        <dbReference type="ChEBI" id="CHEBI:23378"/>
    </ligand>
</feature>
<dbReference type="Gene3D" id="3.40.50.1240">
    <property type="entry name" value="Phosphoglycerate mutase-like"/>
    <property type="match status" value="1"/>
</dbReference>
<evidence type="ECO:0000313" key="13">
    <source>
        <dbReference type="EMBL" id="TIB16951.1"/>
    </source>
</evidence>
<evidence type="ECO:0000256" key="3">
    <source>
        <dbReference type="ARBA" id="ARBA00022692"/>
    </source>
</evidence>
<feature type="disulfide bond" description="Redox-active" evidence="9">
    <location>
        <begin position="123"/>
        <end position="127"/>
    </location>
</feature>
<dbReference type="InterPro" id="IPR003094">
    <property type="entry name" value="6Pfruct_kin"/>
</dbReference>
<feature type="transmembrane region" description="Helical" evidence="10">
    <location>
        <begin position="1013"/>
        <end position="1032"/>
    </location>
</feature>
<dbReference type="AlphaFoldDB" id="A0A4T0HIZ3"/>
<dbReference type="EMBL" id="SPOF01000002">
    <property type="protein sequence ID" value="TIB16951.1"/>
    <property type="molecule type" value="Genomic_DNA"/>
</dbReference>
<keyword evidence="8" id="KW-0479">Metal-binding</keyword>
<evidence type="ECO:0000256" key="6">
    <source>
        <dbReference type="ARBA" id="ARBA00022989"/>
    </source>
</evidence>
<evidence type="ECO:0000256" key="2">
    <source>
        <dbReference type="ARBA" id="ARBA00010996"/>
    </source>
</evidence>
<dbReference type="Pfam" id="PF13813">
    <property type="entry name" value="MBOAT_2"/>
    <property type="match status" value="1"/>
</dbReference>
<feature type="transmembrane region" description="Helical" evidence="10">
    <location>
        <begin position="924"/>
        <end position="942"/>
    </location>
</feature>
<feature type="domain" description="Wax synthase" evidence="12">
    <location>
        <begin position="964"/>
        <end position="1043"/>
    </location>
</feature>
<dbReference type="FunFam" id="3.40.50.300:FF:000644">
    <property type="entry name" value="GpmB, Fructose-2,6-bisphosphatase"/>
    <property type="match status" value="1"/>
</dbReference>
<dbReference type="GO" id="GO:0003873">
    <property type="term" value="F:6-phosphofructo-2-kinase activity"/>
    <property type="evidence" value="ECO:0007669"/>
    <property type="project" value="InterPro"/>
</dbReference>
<protein>
    <recommendedName>
        <fullName evidence="15">Thioredoxin domain-containing protein</fullName>
    </recommendedName>
</protein>
<dbReference type="PANTHER" id="PTHR10606">
    <property type="entry name" value="6-PHOSPHOFRUCTO-2-KINASE/FRUCTOSE-2,6-BISPHOSPHATASE"/>
    <property type="match status" value="1"/>
</dbReference>
<evidence type="ECO:0000259" key="11">
    <source>
        <dbReference type="Pfam" id="PF01591"/>
    </source>
</evidence>
<keyword evidence="7 10" id="KW-0472">Membrane</keyword>
<organism evidence="13 14">
    <name type="scientific">Wallemia ichthyophaga</name>
    <dbReference type="NCBI Taxonomy" id="245174"/>
    <lineage>
        <taxon>Eukaryota</taxon>
        <taxon>Fungi</taxon>
        <taxon>Dikarya</taxon>
        <taxon>Basidiomycota</taxon>
        <taxon>Wallemiomycotina</taxon>
        <taxon>Wallemiomycetes</taxon>
        <taxon>Wallemiales</taxon>
        <taxon>Wallemiaceae</taxon>
        <taxon>Wallemia</taxon>
    </lineage>
</organism>
<dbReference type="SUPFAM" id="SSF52833">
    <property type="entry name" value="Thioredoxin-like"/>
    <property type="match status" value="1"/>
</dbReference>
<dbReference type="Gene3D" id="3.40.30.10">
    <property type="entry name" value="Glutaredoxin"/>
    <property type="match status" value="1"/>
</dbReference>
<feature type="transmembrane region" description="Helical" evidence="10">
    <location>
        <begin position="1039"/>
        <end position="1056"/>
    </location>
</feature>
<evidence type="ECO:0000256" key="10">
    <source>
        <dbReference type="SAM" id="Phobius"/>
    </source>
</evidence>
<comment type="similarity">
    <text evidence="2">Belongs to the SCO1/2 family.</text>
</comment>
<dbReference type="InterPro" id="IPR029033">
    <property type="entry name" value="His_PPase_superfam"/>
</dbReference>
<sequence length="1118" mass="126192">MLKYNNLLKRAGRINVTGNLNRAASRRWIQSKSQQRDKAYVGPFNWISASLFVGTGAGLYWYFNKAKAQVEESKKRKTSESEKLGKPKIGGPFNLIDAKTENSVTHEDLLGRFSLVYFGFTNCPDICPDELDKMGAVVDKVDAKLGQIVQPVFISCDPARDTTAQTRKYLEGFHPRMLGLTGPWENVKAACKVYRVYFSTPPNISPKDDYLVDHSIFMYLMDPNGEFVEAFGKNTTADQMADKFFLLYNHGCSGKLWHQGNLLIVAVGLPARGKTHVSRSIERYIRWLGVKVGTFSLGDHRRQTVGRAKDLPPDYFLPTGKSQETEKLRDRVVDELQGNIQDFFVNNGGQVAIYDANNSGAAGREQILKRFGSEGLGVHVIFLECLCDQAETVEANIRNVKISSPDYDKWDSEKAVQDYWKRIREHEDQYETVQESFPYVKIWNSGQRIIVNKIEGYLQSRIVFYLMNIHNKPRTIYFARNGQSIVEHSYKADSDLAAAGWDYADQLADFILDKQRQKRKERGESRAPKNDRKFSVWTSTRRRSYHSAWPFVRLGYRVHERAQMSEINPGVLDGVGPEEFREQFPNDWHSSLKAPYSFRTPRGESYHDLCVRLEPVIFELEREQDDLLIICHASVIRCLIAYLTGLPPSEIPNVEIPRGELIEMVPTAYGVHSRSFKFWEPKPTDPPPLVIRDGVLSPRVDSDSSPIHSGPTQPFAQAVLEKAADKIEPTHGEKLAPPQLPELDTSKPVAALWLLPLPYIVITGSLLFLPLHLRRIIGIPVCFATTVYPLVYLRQPDPISAYMVGNAQIYALMIAGYLLSVDVEKRLVKLDARGIERPPPTGLWERIVFFADLLSNPRGIHWKWARRIDKQGVETEGDKTWKRFIAERLAVIAMHILIIDAFETYLHTPPYDILTLRPIAAQPVLLQAFHLAFFGGVAYSAINAFNLSASVVCVGVGVSSPRDWPPFFNLTEAWSIGRLWAVGWHSVFRQTIKFYGDNIASVFPERAHVPVKLVVAFSLTGASHAMGAYVLAGLGRGQFCFFVVQAVGIVVEYLVFGNTLAQSPATSSRKLLGYIYTAIFVGITSRPFLDEFVSSGLCTPDMIPFSISRGILYGQWRV</sequence>
<comment type="caution">
    <text evidence="13">The sequence shown here is derived from an EMBL/GenBank/DDBJ whole genome shotgun (WGS) entry which is preliminary data.</text>
</comment>
<dbReference type="Gene3D" id="3.40.50.300">
    <property type="entry name" value="P-loop containing nucleotide triphosphate hydrolases"/>
    <property type="match status" value="1"/>
</dbReference>
<evidence type="ECO:0000313" key="14">
    <source>
        <dbReference type="Proteomes" id="UP000306954"/>
    </source>
</evidence>
<evidence type="ECO:0000256" key="8">
    <source>
        <dbReference type="PIRSR" id="PIRSR603782-1"/>
    </source>
</evidence>
<evidence type="ECO:0000256" key="4">
    <source>
        <dbReference type="ARBA" id="ARBA00022741"/>
    </source>
</evidence>
<dbReference type="Proteomes" id="UP000306954">
    <property type="component" value="Unassembled WGS sequence"/>
</dbReference>
<accession>A0A4T0HIZ3</accession>
<proteinExistence type="inferred from homology"/>
<gene>
    <name evidence="13" type="ORF">E3P90_00234</name>
</gene>
<keyword evidence="9" id="KW-1015">Disulfide bond</keyword>
<dbReference type="InterPro" id="IPR013079">
    <property type="entry name" value="6Phosfructo_kin"/>
</dbReference>
<dbReference type="PANTHER" id="PTHR10606:SF39">
    <property type="entry name" value="6-PHOSPHOFRUCTO-2-KINASE_FRUCTOSE-2,6-BISPHOSPHATASE YLR345W-RELATED"/>
    <property type="match status" value="1"/>
</dbReference>
<feature type="transmembrane region" description="Helical" evidence="10">
    <location>
        <begin position="776"/>
        <end position="793"/>
    </location>
</feature>
<evidence type="ECO:0000256" key="5">
    <source>
        <dbReference type="ARBA" id="ARBA00022840"/>
    </source>
</evidence>
<keyword evidence="8" id="KW-0186">Copper</keyword>
<dbReference type="GO" id="GO:0004331">
    <property type="term" value="F:fructose-2,6-bisphosphate 2-phosphatase activity"/>
    <property type="evidence" value="ECO:0007669"/>
    <property type="project" value="TreeGrafter"/>
</dbReference>
<dbReference type="Pfam" id="PF00300">
    <property type="entry name" value="His_Phos_1"/>
    <property type="match status" value="1"/>
</dbReference>
<name>A0A4T0HIZ3_WALIC</name>
<dbReference type="FunFam" id="3.40.30.10:FF:000013">
    <property type="entry name" value="Blast:Protein SCO1 homolog, mitochondrial"/>
    <property type="match status" value="1"/>
</dbReference>
<keyword evidence="3 10" id="KW-0812">Transmembrane</keyword>
<dbReference type="GO" id="GO:0006003">
    <property type="term" value="P:fructose 2,6-bisphosphate metabolic process"/>
    <property type="evidence" value="ECO:0007669"/>
    <property type="project" value="InterPro"/>
</dbReference>
<dbReference type="GO" id="GO:0006000">
    <property type="term" value="P:fructose metabolic process"/>
    <property type="evidence" value="ECO:0007669"/>
    <property type="project" value="InterPro"/>
</dbReference>
<feature type="transmembrane region" description="Helical" evidence="10">
    <location>
        <begin position="799"/>
        <end position="819"/>
    </location>
</feature>
<feature type="transmembrane region" description="Helical" evidence="10">
    <location>
        <begin position="40"/>
        <end position="63"/>
    </location>
</feature>
<evidence type="ECO:0000259" key="12">
    <source>
        <dbReference type="Pfam" id="PF13813"/>
    </source>
</evidence>
<dbReference type="GO" id="GO:0005524">
    <property type="term" value="F:ATP binding"/>
    <property type="evidence" value="ECO:0007669"/>
    <property type="project" value="UniProtKB-KW"/>
</dbReference>
<dbReference type="Pfam" id="PF01591">
    <property type="entry name" value="6PF2K"/>
    <property type="match status" value="1"/>
</dbReference>
<reference evidence="13 14" key="1">
    <citation type="submission" date="2019-03" db="EMBL/GenBank/DDBJ databases">
        <title>Sequencing 23 genomes of Wallemia ichthyophaga.</title>
        <authorList>
            <person name="Gostincar C."/>
        </authorList>
    </citation>
    <scope>NUCLEOTIDE SEQUENCE [LARGE SCALE GENOMIC DNA]</scope>
    <source>
        <strain evidence="13 14">EXF-8621</strain>
    </source>
</reference>
<keyword evidence="4" id="KW-0547">Nucleotide-binding</keyword>
<dbReference type="InterPro" id="IPR027417">
    <property type="entry name" value="P-loop_NTPase"/>
</dbReference>
<dbReference type="InterPro" id="IPR003782">
    <property type="entry name" value="SCO1/SenC"/>
</dbReference>
<dbReference type="CDD" id="cd07067">
    <property type="entry name" value="HP_PGM_like"/>
    <property type="match status" value="1"/>
</dbReference>
<keyword evidence="6 10" id="KW-1133">Transmembrane helix</keyword>
<dbReference type="InterPro" id="IPR032805">
    <property type="entry name" value="Wax_synthase_dom"/>
</dbReference>
<dbReference type="GO" id="GO:0005829">
    <property type="term" value="C:cytosol"/>
    <property type="evidence" value="ECO:0007669"/>
    <property type="project" value="TreeGrafter"/>
</dbReference>
<dbReference type="CDD" id="cd02968">
    <property type="entry name" value="SCO"/>
    <property type="match status" value="1"/>
</dbReference>
<keyword evidence="5" id="KW-0067">ATP-binding</keyword>
<feature type="binding site" evidence="8">
    <location>
        <position position="214"/>
    </location>
    <ligand>
        <name>Cu cation</name>
        <dbReference type="ChEBI" id="CHEBI:23378"/>
    </ligand>
</feature>
<feature type="transmembrane region" description="Helical" evidence="10">
    <location>
        <begin position="750"/>
        <end position="769"/>
    </location>
</feature>
<dbReference type="InterPro" id="IPR036249">
    <property type="entry name" value="Thioredoxin-like_sf"/>
</dbReference>
<dbReference type="SMART" id="SM00855">
    <property type="entry name" value="PGAM"/>
    <property type="match status" value="1"/>
</dbReference>
<dbReference type="GO" id="GO:0016020">
    <property type="term" value="C:membrane"/>
    <property type="evidence" value="ECO:0007669"/>
    <property type="project" value="UniProtKB-SubCell"/>
</dbReference>
<evidence type="ECO:0000256" key="7">
    <source>
        <dbReference type="ARBA" id="ARBA00023136"/>
    </source>
</evidence>
<dbReference type="InterPro" id="IPR013078">
    <property type="entry name" value="His_Pase_superF_clade-1"/>
</dbReference>
<comment type="subcellular location">
    <subcellularLocation>
        <location evidence="1">Membrane</location>
        <topology evidence="1">Multi-pass membrane protein</topology>
    </subcellularLocation>
</comment>
<feature type="binding site" evidence="8">
    <location>
        <position position="123"/>
    </location>
    <ligand>
        <name>Cu cation</name>
        <dbReference type="ChEBI" id="CHEBI:23378"/>
    </ligand>
</feature>
<dbReference type="PRINTS" id="PR00991">
    <property type="entry name" value="6PFRUCTKNASE"/>
</dbReference>
<dbReference type="GO" id="GO:0005507">
    <property type="term" value="F:copper ion binding"/>
    <property type="evidence" value="ECO:0007669"/>
    <property type="project" value="UniProtKB-ARBA"/>
</dbReference>
<dbReference type="SUPFAM" id="SSF53254">
    <property type="entry name" value="Phosphoglycerate mutase-like"/>
    <property type="match status" value="1"/>
</dbReference>
<feature type="domain" description="6-phosphofructo-2-kinase" evidence="11">
    <location>
        <begin position="255"/>
        <end position="473"/>
    </location>
</feature>